<accession>A0A2P7YL04</accession>
<dbReference type="Pfam" id="PF12108">
    <property type="entry name" value="SF3a60_bindingd"/>
    <property type="match status" value="1"/>
</dbReference>
<dbReference type="OrthoDB" id="2160351at2759"/>
<dbReference type="PROSITE" id="PS00028">
    <property type="entry name" value="ZINC_FINGER_C2H2_1"/>
    <property type="match status" value="1"/>
</dbReference>
<keyword evidence="5" id="KW-0863">Zinc-finger</keyword>
<dbReference type="GO" id="GO:0003723">
    <property type="term" value="F:RNA binding"/>
    <property type="evidence" value="ECO:0007669"/>
    <property type="project" value="InterPro"/>
</dbReference>
<dbReference type="Proteomes" id="UP000243723">
    <property type="component" value="Unassembled WGS sequence"/>
</dbReference>
<dbReference type="AlphaFoldDB" id="A0A2P7YL04"/>
<keyword evidence="4" id="KW-0479">Metal-binding</keyword>
<evidence type="ECO:0000256" key="7">
    <source>
        <dbReference type="ARBA" id="ARBA00023242"/>
    </source>
</evidence>
<dbReference type="Pfam" id="PF11931">
    <property type="entry name" value="SF3a60_Prp9_C"/>
    <property type="match status" value="1"/>
</dbReference>
<evidence type="ECO:0000313" key="10">
    <source>
        <dbReference type="EMBL" id="PSK36639.1"/>
    </source>
</evidence>
<organism evidence="10 11">
    <name type="scientific">Elsinoe australis</name>
    <dbReference type="NCBI Taxonomy" id="40998"/>
    <lineage>
        <taxon>Eukaryota</taxon>
        <taxon>Fungi</taxon>
        <taxon>Dikarya</taxon>
        <taxon>Ascomycota</taxon>
        <taxon>Pezizomycotina</taxon>
        <taxon>Dothideomycetes</taxon>
        <taxon>Dothideomycetidae</taxon>
        <taxon>Myriangiales</taxon>
        <taxon>Elsinoaceae</taxon>
        <taxon>Elsinoe</taxon>
    </lineage>
</organism>
<comment type="caution">
    <text evidence="10">The sequence shown here is derived from an EMBL/GenBank/DDBJ whole genome shotgun (WGS) entry which is preliminary data.</text>
</comment>
<dbReference type="InterPro" id="IPR024598">
    <property type="entry name" value="SF3a60/Prp9_C"/>
</dbReference>
<dbReference type="PANTHER" id="PTHR12786:SF2">
    <property type="entry name" value="SPLICING FACTOR 3A SUBUNIT 3"/>
    <property type="match status" value="1"/>
</dbReference>
<evidence type="ECO:0000256" key="4">
    <source>
        <dbReference type="ARBA" id="ARBA00022723"/>
    </source>
</evidence>
<feature type="domain" description="Matrin-type" evidence="9">
    <location>
        <begin position="404"/>
        <end position="435"/>
    </location>
</feature>
<dbReference type="InterPro" id="IPR036236">
    <property type="entry name" value="Znf_C2H2_sf"/>
</dbReference>
<dbReference type="GO" id="GO:0000398">
    <property type="term" value="P:mRNA splicing, via spliceosome"/>
    <property type="evidence" value="ECO:0007669"/>
    <property type="project" value="InterPro"/>
</dbReference>
<dbReference type="Pfam" id="PF16837">
    <property type="entry name" value="SF3A3"/>
    <property type="match status" value="1"/>
</dbReference>
<dbReference type="GO" id="GO:0008270">
    <property type="term" value="F:zinc ion binding"/>
    <property type="evidence" value="ECO:0007669"/>
    <property type="project" value="UniProtKB-KW"/>
</dbReference>
<evidence type="ECO:0000256" key="1">
    <source>
        <dbReference type="ARBA" id="ARBA00004123"/>
    </source>
</evidence>
<dbReference type="InterPro" id="IPR021966">
    <property type="entry name" value="SF3a60_bindingd"/>
</dbReference>
<reference evidence="10 11" key="1">
    <citation type="submission" date="2017-05" db="EMBL/GenBank/DDBJ databases">
        <title>Draft genome sequence of Elsinoe australis.</title>
        <authorList>
            <person name="Cheng Q."/>
        </authorList>
    </citation>
    <scope>NUCLEOTIDE SEQUENCE [LARGE SCALE GENOMIC DNA]</scope>
    <source>
        <strain evidence="10 11">NL1</strain>
    </source>
</reference>
<proteinExistence type="inferred from homology"/>
<evidence type="ECO:0000259" key="9">
    <source>
        <dbReference type="PROSITE" id="PS50171"/>
    </source>
</evidence>
<evidence type="ECO:0000256" key="6">
    <source>
        <dbReference type="ARBA" id="ARBA00022833"/>
    </source>
</evidence>
<name>A0A2P7YL04_9PEZI</name>
<dbReference type="Pfam" id="PF12874">
    <property type="entry name" value="zf-met"/>
    <property type="match status" value="1"/>
</dbReference>
<dbReference type="SUPFAM" id="SSF57667">
    <property type="entry name" value="beta-beta-alpha zinc fingers"/>
    <property type="match status" value="1"/>
</dbReference>
<keyword evidence="6" id="KW-0862">Zinc</keyword>
<gene>
    <name evidence="10" type="ORF">B9Z65_1822</name>
</gene>
<dbReference type="InterPro" id="IPR051421">
    <property type="entry name" value="RNA_Proc_DNA_Dmg_Regulator"/>
</dbReference>
<evidence type="ECO:0000256" key="8">
    <source>
        <dbReference type="SAM" id="MobiDB-lite"/>
    </source>
</evidence>
<keyword evidence="7" id="KW-0539">Nucleus</keyword>
<feature type="region of interest" description="Disordered" evidence="8">
    <location>
        <begin position="322"/>
        <end position="376"/>
    </location>
</feature>
<keyword evidence="3" id="KW-0597">Phosphoprotein</keyword>
<dbReference type="InterPro" id="IPR013087">
    <property type="entry name" value="Znf_C2H2_type"/>
</dbReference>
<sequence length="499" mass="57437">MVLEDLRYIHEDNERVEQAIAERLNTDPKHIRDRLARDHEIAGYIDRIHSQSARALEIYKQGSQAKLDEIQQISTGEPFAEFQKRYDEIKSYHKRNPGQPVDDLERTYKRRAVGKDTPYAVGVENKFTGEEAYGRYFDLQGLHEEYVNLPGLKRRPNYLQYLDTFDNFEGYPRPDKMKDQYFKYITGLALYLESFMRKTKPLENLDRLFATFESEFDQAWEKDQVQGWQKQAVNGASSNGPVTQGSGEGVWCADCEKEFKNDGVYKAHLTGKKHIRAAEMRKARGDELSGNGTNGISKGLNVQRLKEKAVAEREFRVKKLAGAMQTERSDTKVNVERKQGMTEKERQQELDALFNDEPNEGGGGGDEEEDEEERKANPLHLPLAWDGKPIPFWLYKLHGLGVEFPCEICGNYVYMGRRAFEKHFSEARHLYGLKCLGITNSSLFREITGIEEAKALWEKIQVDKKKETSQTDDVIQMEDSQGNVMPAKVYYDLQKAGLL</sequence>
<feature type="compositionally biased region" description="Basic and acidic residues" evidence="8">
    <location>
        <begin position="327"/>
        <end position="349"/>
    </location>
</feature>
<dbReference type="EMBL" id="NHZQ01000419">
    <property type="protein sequence ID" value="PSK36639.1"/>
    <property type="molecule type" value="Genomic_DNA"/>
</dbReference>
<dbReference type="InterPro" id="IPR031774">
    <property type="entry name" value="SF3A3_dom"/>
</dbReference>
<dbReference type="PANTHER" id="PTHR12786">
    <property type="entry name" value="SPLICING FACTOR SF3A-RELATED"/>
    <property type="match status" value="1"/>
</dbReference>
<comment type="similarity">
    <text evidence="2">Belongs to the SF3A3 family.</text>
</comment>
<evidence type="ECO:0000256" key="3">
    <source>
        <dbReference type="ARBA" id="ARBA00022553"/>
    </source>
</evidence>
<comment type="subcellular location">
    <subcellularLocation>
        <location evidence="1">Nucleus</location>
    </subcellularLocation>
</comment>
<evidence type="ECO:0000256" key="2">
    <source>
        <dbReference type="ARBA" id="ARBA00008776"/>
    </source>
</evidence>
<dbReference type="GO" id="GO:0005681">
    <property type="term" value="C:spliceosomal complex"/>
    <property type="evidence" value="ECO:0007669"/>
    <property type="project" value="InterPro"/>
</dbReference>
<dbReference type="PROSITE" id="PS50171">
    <property type="entry name" value="ZF_MATRIN"/>
    <property type="match status" value="1"/>
</dbReference>
<dbReference type="InterPro" id="IPR000690">
    <property type="entry name" value="Matrin/U1-C_Znf_C2H2"/>
</dbReference>
<dbReference type="STRING" id="40998.A0A2P7YL04"/>
<protein>
    <recommendedName>
        <fullName evidence="9">Matrin-type domain-containing protein</fullName>
    </recommendedName>
</protein>
<evidence type="ECO:0000313" key="11">
    <source>
        <dbReference type="Proteomes" id="UP000243723"/>
    </source>
</evidence>
<evidence type="ECO:0000256" key="5">
    <source>
        <dbReference type="ARBA" id="ARBA00022771"/>
    </source>
</evidence>
<keyword evidence="11" id="KW-1185">Reference proteome</keyword>